<accession>A0AAV0Z408</accession>
<dbReference type="GO" id="GO:0009507">
    <property type="term" value="C:chloroplast"/>
    <property type="evidence" value="ECO:0007669"/>
    <property type="project" value="UniProtKB-SubCell"/>
</dbReference>
<keyword evidence="7" id="KW-0934">Plastid</keyword>
<keyword evidence="5 7" id="KW-0057">Aromatic amino acid biosynthesis</keyword>
<dbReference type="Proteomes" id="UP001157006">
    <property type="component" value="Chromosome 1L"/>
</dbReference>
<evidence type="ECO:0000256" key="4">
    <source>
        <dbReference type="ARBA" id="ARBA00022679"/>
    </source>
</evidence>
<sequence>MKLKSLLSGKMVGHFSNPRSDSFEEKNGVKLSSYKGDNVNGDTFDAISRTPDPHRMVRVNCQSGYSQSLMDVCYWRLCCHAKGQVCQGVLRLVRRINFLFQLIQCFHNLFLDYMKGNIVVVTLQMMKVLHLSL</sequence>
<dbReference type="InterPro" id="IPR002480">
    <property type="entry name" value="DAHP_synth_2"/>
</dbReference>
<dbReference type="InterPro" id="IPR013785">
    <property type="entry name" value="Aldolase_TIM"/>
</dbReference>
<evidence type="ECO:0000256" key="3">
    <source>
        <dbReference type="ARBA" id="ARBA00022605"/>
    </source>
</evidence>
<dbReference type="PANTHER" id="PTHR21337">
    <property type="entry name" value="PHOSPHO-2-DEHYDRO-3-DEOXYHEPTONATE ALDOLASE 1, 2"/>
    <property type="match status" value="1"/>
</dbReference>
<reference evidence="8 9" key="1">
    <citation type="submission" date="2023-01" db="EMBL/GenBank/DDBJ databases">
        <authorList>
            <person name="Kreplak J."/>
        </authorList>
    </citation>
    <scope>NUCLEOTIDE SEQUENCE [LARGE SCALE GENOMIC DNA]</scope>
</reference>
<evidence type="ECO:0000256" key="1">
    <source>
        <dbReference type="ARBA" id="ARBA00004688"/>
    </source>
</evidence>
<keyword evidence="4 7" id="KW-0808">Transferase</keyword>
<comment type="catalytic activity">
    <reaction evidence="6 7">
        <text>D-erythrose 4-phosphate + phosphoenolpyruvate + H2O = 7-phospho-2-dehydro-3-deoxy-D-arabino-heptonate + phosphate</text>
        <dbReference type="Rhea" id="RHEA:14717"/>
        <dbReference type="ChEBI" id="CHEBI:15377"/>
        <dbReference type="ChEBI" id="CHEBI:16897"/>
        <dbReference type="ChEBI" id="CHEBI:43474"/>
        <dbReference type="ChEBI" id="CHEBI:58394"/>
        <dbReference type="ChEBI" id="CHEBI:58702"/>
        <dbReference type="EC" id="2.5.1.54"/>
    </reaction>
</comment>
<dbReference type="Gene3D" id="3.20.20.70">
    <property type="entry name" value="Aldolase class I"/>
    <property type="match status" value="1"/>
</dbReference>
<proteinExistence type="inferred from homology"/>
<name>A0AAV0Z408_VICFA</name>
<organism evidence="8 9">
    <name type="scientific">Vicia faba</name>
    <name type="common">Broad bean</name>
    <name type="synonym">Faba vulgaris</name>
    <dbReference type="NCBI Taxonomy" id="3906"/>
    <lineage>
        <taxon>Eukaryota</taxon>
        <taxon>Viridiplantae</taxon>
        <taxon>Streptophyta</taxon>
        <taxon>Embryophyta</taxon>
        <taxon>Tracheophyta</taxon>
        <taxon>Spermatophyta</taxon>
        <taxon>Magnoliopsida</taxon>
        <taxon>eudicotyledons</taxon>
        <taxon>Gunneridae</taxon>
        <taxon>Pentapetalae</taxon>
        <taxon>rosids</taxon>
        <taxon>fabids</taxon>
        <taxon>Fabales</taxon>
        <taxon>Fabaceae</taxon>
        <taxon>Papilionoideae</taxon>
        <taxon>50 kb inversion clade</taxon>
        <taxon>NPAAA clade</taxon>
        <taxon>Hologalegina</taxon>
        <taxon>IRL clade</taxon>
        <taxon>Fabeae</taxon>
        <taxon>Vicia</taxon>
    </lineage>
</organism>
<keyword evidence="9" id="KW-1185">Reference proteome</keyword>
<dbReference type="GO" id="GO:0003849">
    <property type="term" value="F:3-deoxy-7-phosphoheptulonate synthase activity"/>
    <property type="evidence" value="ECO:0007669"/>
    <property type="project" value="UniProtKB-EC"/>
</dbReference>
<evidence type="ECO:0000256" key="6">
    <source>
        <dbReference type="ARBA" id="ARBA00047508"/>
    </source>
</evidence>
<evidence type="ECO:0000256" key="2">
    <source>
        <dbReference type="ARBA" id="ARBA00008911"/>
    </source>
</evidence>
<dbReference type="AlphaFoldDB" id="A0AAV0Z408"/>
<comment type="subcellular location">
    <subcellularLocation>
        <location evidence="7">Plastid</location>
        <location evidence="7">Chloroplast</location>
    </subcellularLocation>
</comment>
<dbReference type="GO" id="GO:0008652">
    <property type="term" value="P:amino acid biosynthetic process"/>
    <property type="evidence" value="ECO:0007669"/>
    <property type="project" value="UniProtKB-KW"/>
</dbReference>
<protein>
    <recommendedName>
        <fullName evidence="7">Phospho-2-dehydro-3-deoxyheptonate aldolase</fullName>
        <ecNumber evidence="7">2.5.1.54</ecNumber>
    </recommendedName>
</protein>
<dbReference type="SUPFAM" id="SSF51569">
    <property type="entry name" value="Aldolase"/>
    <property type="match status" value="1"/>
</dbReference>
<gene>
    <name evidence="8" type="ORF">VFH_I466480</name>
</gene>
<evidence type="ECO:0000256" key="7">
    <source>
        <dbReference type="RuleBase" id="RU363071"/>
    </source>
</evidence>
<dbReference type="EC" id="2.5.1.54" evidence="7"/>
<comment type="similarity">
    <text evidence="2 7">Belongs to the class-II DAHP synthase family.</text>
</comment>
<keyword evidence="7" id="KW-0150">Chloroplast</keyword>
<dbReference type="Pfam" id="PF01474">
    <property type="entry name" value="DAHP_synth_2"/>
    <property type="match status" value="1"/>
</dbReference>
<evidence type="ECO:0000256" key="5">
    <source>
        <dbReference type="ARBA" id="ARBA00023141"/>
    </source>
</evidence>
<dbReference type="GO" id="GO:0009073">
    <property type="term" value="P:aromatic amino acid family biosynthetic process"/>
    <property type="evidence" value="ECO:0007669"/>
    <property type="project" value="UniProtKB-KW"/>
</dbReference>
<dbReference type="PANTHER" id="PTHR21337:SF0">
    <property type="entry name" value="PHOSPHO-2-DEHYDRO-3-DEOXYHEPTONATE ALDOLASE"/>
    <property type="match status" value="1"/>
</dbReference>
<keyword evidence="7" id="KW-0809">Transit peptide</keyword>
<evidence type="ECO:0000313" key="8">
    <source>
        <dbReference type="EMBL" id="CAI8590972.1"/>
    </source>
</evidence>
<comment type="pathway">
    <text evidence="1 7">Metabolic intermediate biosynthesis; chorismate biosynthesis; chorismate from D-erythrose 4-phosphate and phosphoenolpyruvate: step 1/7.</text>
</comment>
<dbReference type="EMBL" id="OX451736">
    <property type="protein sequence ID" value="CAI8590972.1"/>
    <property type="molecule type" value="Genomic_DNA"/>
</dbReference>
<evidence type="ECO:0000313" key="9">
    <source>
        <dbReference type="Proteomes" id="UP001157006"/>
    </source>
</evidence>
<keyword evidence="3 7" id="KW-0028">Amino-acid biosynthesis</keyword>